<comment type="caution">
    <text evidence="1">The sequence shown here is derived from an EMBL/GenBank/DDBJ whole genome shotgun (WGS) entry which is preliminary data.</text>
</comment>
<evidence type="ECO:0000313" key="1">
    <source>
        <dbReference type="EMBL" id="CCG86011.1"/>
    </source>
</evidence>
<dbReference type="Gene3D" id="3.40.50.150">
    <property type="entry name" value="Vaccinia Virus protein VP39"/>
    <property type="match status" value="1"/>
</dbReference>
<accession>V5Z526</accession>
<evidence type="ECO:0008006" key="3">
    <source>
        <dbReference type="Google" id="ProtNLM"/>
    </source>
</evidence>
<reference evidence="1 2" key="1">
    <citation type="journal article" date="2013" name="Syst. Appl. Microbiol.">
        <title>Phylogenetic position and virulence apparatus of the pear flower necrosis pathogen Erwinia piriflorinigrans CFBP 5888T as assessed by comparative genomics.</title>
        <authorList>
            <person name="Smits T.H."/>
            <person name="Rezzonico F."/>
            <person name="Lopez M.M."/>
            <person name="Blom J."/>
            <person name="Goesmann A."/>
            <person name="Frey J.E."/>
            <person name="Duffy B."/>
        </authorList>
    </citation>
    <scope>NUCLEOTIDE SEQUENCE [LARGE SCALE GENOMIC DNA]</scope>
    <source>
        <strain evidence="2">CFBP5888</strain>
    </source>
</reference>
<gene>
    <name evidence="1" type="ORF">EPIR_0646</name>
</gene>
<evidence type="ECO:0000313" key="2">
    <source>
        <dbReference type="Proteomes" id="UP000018217"/>
    </source>
</evidence>
<protein>
    <recommendedName>
        <fullName evidence="3">DNA methylase adenine-specific domain-containing protein</fullName>
    </recommendedName>
</protein>
<dbReference type="SUPFAM" id="SSF53335">
    <property type="entry name" value="S-adenosyl-L-methionine-dependent methyltransferases"/>
    <property type="match status" value="1"/>
</dbReference>
<dbReference type="EMBL" id="CAHS01000006">
    <property type="protein sequence ID" value="CCG86011.1"/>
    <property type="molecule type" value="Genomic_DNA"/>
</dbReference>
<dbReference type="AlphaFoldDB" id="V5Z526"/>
<keyword evidence="2" id="KW-1185">Reference proteome</keyword>
<name>V5Z526_9GAMM</name>
<dbReference type="InterPro" id="IPR029063">
    <property type="entry name" value="SAM-dependent_MTases_sf"/>
</dbReference>
<organism evidence="1 2">
    <name type="scientific">Erwinia piriflorinigrans CFBP 5888</name>
    <dbReference type="NCBI Taxonomy" id="1161919"/>
    <lineage>
        <taxon>Bacteria</taxon>
        <taxon>Pseudomonadati</taxon>
        <taxon>Pseudomonadota</taxon>
        <taxon>Gammaproteobacteria</taxon>
        <taxon>Enterobacterales</taxon>
        <taxon>Erwiniaceae</taxon>
        <taxon>Erwinia</taxon>
    </lineage>
</organism>
<dbReference type="OrthoDB" id="9784823at2"/>
<proteinExistence type="predicted"/>
<sequence length="241" mass="27317">MVFSFLPEMPVKKAINHENAFISLFDQTARYHHRHQVFEDFISCSVIALQNGLQFCDRREQKYMRIVSKYQKPDVTNMAQLLAHVVSGLEESPGDFLGRVFMRLELGDKYRGQFFTPWSVGLMMAQLQLGNVEEQFRDKPFITLSEPACGAGCITLAFASVLREAGFPPHRRMWVSATDIDPLAAGMAYIQLSLCGVAGEVVIGNALSDERRRVLYTPMHYWGNWSYRLRSGINQDSAVAV</sequence>
<dbReference type="RefSeq" id="WP_023653844.1">
    <property type="nucleotide sequence ID" value="NZ_CAHS01000006.1"/>
</dbReference>
<dbReference type="STRING" id="1161919.EPIR_0646"/>
<dbReference type="Proteomes" id="UP000018217">
    <property type="component" value="Unassembled WGS sequence"/>
</dbReference>